<reference evidence="2 3" key="1">
    <citation type="submission" date="2019-10" db="EMBL/GenBank/DDBJ databases">
        <title>Assembly and Annotation for the nematode Trichostrongylus colubriformis.</title>
        <authorList>
            <person name="Martin J."/>
        </authorList>
    </citation>
    <scope>NUCLEOTIDE SEQUENCE [LARGE SCALE GENOMIC DNA]</scope>
    <source>
        <strain evidence="2">G859</strain>
        <tissue evidence="2">Whole worm</tissue>
    </source>
</reference>
<protein>
    <submittedName>
        <fullName evidence="2">Uncharacterized protein</fullName>
    </submittedName>
</protein>
<comment type="caution">
    <text evidence="2">The sequence shown here is derived from an EMBL/GenBank/DDBJ whole genome shotgun (WGS) entry which is preliminary data.</text>
</comment>
<name>A0AAN8FR08_TRICO</name>
<sequence>MLRPGSSTEALPASSREASYRSLSSLPRVDSDNNDDDLINDVKPVIFRRRFLRDGYKSISGRDVHMSSANSSEDPNIALMSPFKRASLLRRSICAIRKSVNRRHRMEVQGSSVNNGFMEENQRDSHVYEEPVLTATDSSVATNGDTTKTKKFKWKRFFPFRLRKGRGSDKNEQSSCGPLCVYAGFGRTFERIHPGEEIAIVVFGG</sequence>
<feature type="region of interest" description="Disordered" evidence="1">
    <location>
        <begin position="1"/>
        <end position="37"/>
    </location>
</feature>
<gene>
    <name evidence="2" type="ORF">GCK32_012270</name>
</gene>
<dbReference type="EMBL" id="WIXE01005057">
    <property type="protein sequence ID" value="KAK5982485.1"/>
    <property type="molecule type" value="Genomic_DNA"/>
</dbReference>
<accession>A0AAN8FR08</accession>
<evidence type="ECO:0000256" key="1">
    <source>
        <dbReference type="SAM" id="MobiDB-lite"/>
    </source>
</evidence>
<evidence type="ECO:0000313" key="3">
    <source>
        <dbReference type="Proteomes" id="UP001331761"/>
    </source>
</evidence>
<dbReference type="Proteomes" id="UP001331761">
    <property type="component" value="Unassembled WGS sequence"/>
</dbReference>
<keyword evidence="3" id="KW-1185">Reference proteome</keyword>
<evidence type="ECO:0000313" key="2">
    <source>
        <dbReference type="EMBL" id="KAK5982485.1"/>
    </source>
</evidence>
<organism evidence="2 3">
    <name type="scientific">Trichostrongylus colubriformis</name>
    <name type="common">Black scour worm</name>
    <dbReference type="NCBI Taxonomy" id="6319"/>
    <lineage>
        <taxon>Eukaryota</taxon>
        <taxon>Metazoa</taxon>
        <taxon>Ecdysozoa</taxon>
        <taxon>Nematoda</taxon>
        <taxon>Chromadorea</taxon>
        <taxon>Rhabditida</taxon>
        <taxon>Rhabditina</taxon>
        <taxon>Rhabditomorpha</taxon>
        <taxon>Strongyloidea</taxon>
        <taxon>Trichostrongylidae</taxon>
        <taxon>Trichostrongylus</taxon>
    </lineage>
</organism>
<feature type="non-terminal residue" evidence="2">
    <location>
        <position position="205"/>
    </location>
</feature>
<proteinExistence type="predicted"/>
<feature type="compositionally biased region" description="Low complexity" evidence="1">
    <location>
        <begin position="13"/>
        <end position="26"/>
    </location>
</feature>
<dbReference type="AlphaFoldDB" id="A0AAN8FR08"/>